<accession>A0ABM1MK11</accession>
<dbReference type="PANTHER" id="PTHR24006:SF908">
    <property type="entry name" value="DEUBIQUITINATING APOPTOTIC INHIBITOR, ISOFORM A"/>
    <property type="match status" value="1"/>
</dbReference>
<comment type="similarity">
    <text evidence="1">Belongs to the peptidase C19 family.</text>
</comment>
<dbReference type="Gene3D" id="3.90.70.10">
    <property type="entry name" value="Cysteine proteinases"/>
    <property type="match status" value="1"/>
</dbReference>
<dbReference type="InterPro" id="IPR049407">
    <property type="entry name" value="Usp38-like_N"/>
</dbReference>
<protein>
    <submittedName>
        <fullName evidence="5">Ubiquitin carboxyl-terminal hydrolase 38</fullName>
    </submittedName>
</protein>
<dbReference type="RefSeq" id="XP_017774911.1">
    <property type="nucleotide sequence ID" value="XM_017919422.1"/>
</dbReference>
<dbReference type="InterPro" id="IPR001394">
    <property type="entry name" value="Peptidase_C19_UCH"/>
</dbReference>
<dbReference type="PANTHER" id="PTHR24006">
    <property type="entry name" value="UBIQUITIN CARBOXYL-TERMINAL HYDROLASE"/>
    <property type="match status" value="1"/>
</dbReference>
<dbReference type="GO" id="GO:0016787">
    <property type="term" value="F:hydrolase activity"/>
    <property type="evidence" value="ECO:0007669"/>
    <property type="project" value="UniProtKB-KW"/>
</dbReference>
<organism evidence="4 5">
    <name type="scientific">Nicrophorus vespilloides</name>
    <name type="common">Boreal carrion beetle</name>
    <dbReference type="NCBI Taxonomy" id="110193"/>
    <lineage>
        <taxon>Eukaryota</taxon>
        <taxon>Metazoa</taxon>
        <taxon>Ecdysozoa</taxon>
        <taxon>Arthropoda</taxon>
        <taxon>Hexapoda</taxon>
        <taxon>Insecta</taxon>
        <taxon>Pterygota</taxon>
        <taxon>Neoptera</taxon>
        <taxon>Endopterygota</taxon>
        <taxon>Coleoptera</taxon>
        <taxon>Polyphaga</taxon>
        <taxon>Staphyliniformia</taxon>
        <taxon>Silphidae</taxon>
        <taxon>Nicrophorinae</taxon>
        <taxon>Nicrophorus</taxon>
    </lineage>
</organism>
<name>A0ABM1MK11_NICVS</name>
<keyword evidence="5" id="KW-0378">Hydrolase</keyword>
<dbReference type="SUPFAM" id="SSF54001">
    <property type="entry name" value="Cysteine proteinases"/>
    <property type="match status" value="1"/>
</dbReference>
<evidence type="ECO:0000256" key="1">
    <source>
        <dbReference type="ARBA" id="ARBA00009085"/>
    </source>
</evidence>
<dbReference type="PROSITE" id="PS00972">
    <property type="entry name" value="USP_1"/>
    <property type="match status" value="1"/>
</dbReference>
<evidence type="ECO:0000259" key="3">
    <source>
        <dbReference type="PROSITE" id="PS50235"/>
    </source>
</evidence>
<dbReference type="InterPro" id="IPR050164">
    <property type="entry name" value="Peptidase_C19"/>
</dbReference>
<feature type="region of interest" description="Disordered" evidence="2">
    <location>
        <begin position="647"/>
        <end position="690"/>
    </location>
</feature>
<dbReference type="InterPro" id="IPR038765">
    <property type="entry name" value="Papain-like_cys_pep_sf"/>
</dbReference>
<dbReference type="GeneID" id="108561475"/>
<reference evidence="5" key="1">
    <citation type="submission" date="2025-08" db="UniProtKB">
        <authorList>
            <consortium name="RefSeq"/>
        </authorList>
    </citation>
    <scope>IDENTIFICATION</scope>
    <source>
        <tissue evidence="5">Whole Larva</tissue>
    </source>
</reference>
<dbReference type="Pfam" id="PF00443">
    <property type="entry name" value="UCH"/>
    <property type="match status" value="1"/>
</dbReference>
<dbReference type="Proteomes" id="UP000695000">
    <property type="component" value="Unplaced"/>
</dbReference>
<dbReference type="InterPro" id="IPR028889">
    <property type="entry name" value="USP"/>
</dbReference>
<sequence>MAVKHKSIECREKDEVYLTIIIGVLKRIEQQKSSQQCLLSKEARLEAKQCKKIVSDLGMVAIPTTPEDYVRFMTQIAMIQEFLLKYFVGDELIICTLQAFYTEISDPQKHPTPTMSIVLKLIDPQNIPKAVKWILQSSYPESGLEQALHTLCTWLSKWTWTPNLGLLVLEFMKGLAAEQHYEILVDITLTHIERLFKMLILPDPRTNVGPVVFHMLTSMQHNPKAFHKIIPHIGMIMRYLCNEKMIDSSRYYLESLFNLSMALMEHFPGYACYEQLKQTLKPYEGLTGDYKQLLMNSKAWLNKSQTTTLSQYAPGKVGLNNLGNTCYMNSVLQALFMTKPFRNDILAKSKDAVPLFFKLQSLFALLQFSERSSLSPSEILTAARPPGFQMGQQHDSSEFLGHLLDVLHEQERLIGNSNEHDDATTSGSNITTVVKKSFGGKTLTMSQCNNCGARSERMDTFRDLQLSFPSDADNQSVQTLMDYYLQKEKLCDDNQYHCDECCGLTDGERITRIIEPPPRLVLTLKHFSYDPKTQARTKILKRVQLDDNVYVDSNEYKLYAAVVHCGSSVDSGHYYTYAKDCEDWYKFNDCFVMKSKAEELCGLRSPEAPYILFYSRVDCSDPEPMGKCDLSSRLQSVLSRDYADLDAEKKKPKLSISAPPRPNNKDDYDPPPPGCGGGGFMDSTQNRFVC</sequence>
<keyword evidence="4" id="KW-1185">Reference proteome</keyword>
<proteinExistence type="inferred from homology"/>
<evidence type="ECO:0000313" key="4">
    <source>
        <dbReference type="Proteomes" id="UP000695000"/>
    </source>
</evidence>
<dbReference type="InterPro" id="IPR018200">
    <property type="entry name" value="USP_CS"/>
</dbReference>
<gene>
    <name evidence="5" type="primary">LOC108561475</name>
</gene>
<dbReference type="Pfam" id="PF21246">
    <property type="entry name" value="Usp38-like_N"/>
    <property type="match status" value="1"/>
</dbReference>
<feature type="domain" description="USP" evidence="3">
    <location>
        <begin position="317"/>
        <end position="617"/>
    </location>
</feature>
<evidence type="ECO:0000256" key="2">
    <source>
        <dbReference type="SAM" id="MobiDB-lite"/>
    </source>
</evidence>
<dbReference type="PROSITE" id="PS50235">
    <property type="entry name" value="USP_3"/>
    <property type="match status" value="1"/>
</dbReference>
<evidence type="ECO:0000313" key="5">
    <source>
        <dbReference type="RefSeq" id="XP_017774911.1"/>
    </source>
</evidence>